<evidence type="ECO:0000256" key="2">
    <source>
        <dbReference type="ARBA" id="ARBA00004691"/>
    </source>
</evidence>
<dbReference type="SUPFAM" id="SSF111337">
    <property type="entry name" value="QueA-like"/>
    <property type="match status" value="1"/>
</dbReference>
<evidence type="ECO:0000256" key="6">
    <source>
        <dbReference type="ARBA" id="ARBA00022691"/>
    </source>
</evidence>
<evidence type="ECO:0000256" key="7">
    <source>
        <dbReference type="ARBA" id="ARBA00022785"/>
    </source>
</evidence>
<dbReference type="Pfam" id="PF02547">
    <property type="entry name" value="Queuosine_synth"/>
    <property type="match status" value="1"/>
</dbReference>
<reference evidence="14 15" key="1">
    <citation type="submission" date="2016-03" db="EMBL/GenBank/DDBJ databases">
        <title>Chemosynthetic sulphur-oxidizing symbionts of marine invertebrate animals are capable of nitrogen fixation.</title>
        <authorList>
            <person name="Petersen J.M."/>
            <person name="Kemper A."/>
            <person name="Gruber-Vodicka H."/>
            <person name="Cardini U."/>
            <person name="Geest Mvander."/>
            <person name="Kleiner M."/>
            <person name="Bulgheresi S."/>
            <person name="Fussmann M."/>
            <person name="Herbold C."/>
            <person name="Seah B.K.B."/>
            <person name="Antony C.Paul."/>
            <person name="Liu D."/>
            <person name="Belitz A."/>
            <person name="Weber M."/>
        </authorList>
    </citation>
    <scope>NUCLEOTIDE SEQUENCE [LARGE SCALE GENOMIC DNA]</scope>
    <source>
        <strain evidence="14">G_D</strain>
    </source>
</reference>
<organism evidence="14 15">
    <name type="scientific">Candidatus Thiodiazotropha endoloripes</name>
    <dbReference type="NCBI Taxonomy" id="1818881"/>
    <lineage>
        <taxon>Bacteria</taxon>
        <taxon>Pseudomonadati</taxon>
        <taxon>Pseudomonadota</taxon>
        <taxon>Gammaproteobacteria</taxon>
        <taxon>Chromatiales</taxon>
        <taxon>Sedimenticolaceae</taxon>
        <taxon>Candidatus Thiodiazotropha</taxon>
    </lineage>
</organism>
<dbReference type="InterPro" id="IPR042118">
    <property type="entry name" value="QueA_dom1"/>
</dbReference>
<dbReference type="RefSeq" id="WP_069004885.1">
    <property type="nucleotide sequence ID" value="NZ_LVJX01000007.1"/>
</dbReference>
<evidence type="ECO:0000313" key="14">
    <source>
        <dbReference type="EMBL" id="ODB97116.1"/>
    </source>
</evidence>
<accession>A0A1E2UQR5</accession>
<evidence type="ECO:0000256" key="13">
    <source>
        <dbReference type="HAMAP-Rule" id="MF_00113"/>
    </source>
</evidence>
<dbReference type="FunFam" id="3.40.1780.10:FF:000001">
    <property type="entry name" value="S-adenosylmethionine:tRNA ribosyltransferase-isomerase"/>
    <property type="match status" value="1"/>
</dbReference>
<dbReference type="InterPro" id="IPR036100">
    <property type="entry name" value="QueA_sf"/>
</dbReference>
<dbReference type="AlphaFoldDB" id="A0A1E2UQR5"/>
<evidence type="ECO:0000256" key="9">
    <source>
        <dbReference type="ARBA" id="ARBA00061210"/>
    </source>
</evidence>
<dbReference type="NCBIfam" id="TIGR00113">
    <property type="entry name" value="queA"/>
    <property type="match status" value="1"/>
</dbReference>
<comment type="similarity">
    <text evidence="9 13">Belongs to the QueA family.</text>
</comment>
<comment type="catalytic activity">
    <reaction evidence="8 13">
        <text>7-aminomethyl-7-carbaguanosine(34) in tRNA + S-adenosyl-L-methionine = epoxyqueuosine(34) in tRNA + adenine + L-methionine + 2 H(+)</text>
        <dbReference type="Rhea" id="RHEA:32155"/>
        <dbReference type="Rhea" id="RHEA-COMP:10342"/>
        <dbReference type="Rhea" id="RHEA-COMP:18582"/>
        <dbReference type="ChEBI" id="CHEBI:15378"/>
        <dbReference type="ChEBI" id="CHEBI:16708"/>
        <dbReference type="ChEBI" id="CHEBI:57844"/>
        <dbReference type="ChEBI" id="CHEBI:59789"/>
        <dbReference type="ChEBI" id="CHEBI:82833"/>
        <dbReference type="ChEBI" id="CHEBI:194443"/>
        <dbReference type="EC" id="2.4.99.17"/>
    </reaction>
</comment>
<keyword evidence="6 13" id="KW-0949">S-adenosyl-L-methionine</keyword>
<dbReference type="GO" id="GO:0008616">
    <property type="term" value="P:tRNA queuosine(34) biosynthetic process"/>
    <property type="evidence" value="ECO:0007669"/>
    <property type="project" value="UniProtKB-UniRule"/>
</dbReference>
<dbReference type="EMBL" id="LVJZ01000003">
    <property type="protein sequence ID" value="ODB97116.1"/>
    <property type="molecule type" value="Genomic_DNA"/>
</dbReference>
<evidence type="ECO:0000256" key="1">
    <source>
        <dbReference type="ARBA" id="ARBA00004496"/>
    </source>
</evidence>
<evidence type="ECO:0000256" key="4">
    <source>
        <dbReference type="ARBA" id="ARBA00022490"/>
    </source>
</evidence>
<keyword evidence="5 13" id="KW-0808">Transferase</keyword>
<comment type="caution">
    <text evidence="14">The sequence shown here is derived from an EMBL/GenBank/DDBJ whole genome shotgun (WGS) entry which is preliminary data.</text>
</comment>
<dbReference type="InterPro" id="IPR042119">
    <property type="entry name" value="QueA_dom2"/>
</dbReference>
<evidence type="ECO:0000256" key="8">
    <source>
        <dbReference type="ARBA" id="ARBA00052751"/>
    </source>
</evidence>
<evidence type="ECO:0000313" key="15">
    <source>
        <dbReference type="Proteomes" id="UP000094849"/>
    </source>
</evidence>
<proteinExistence type="inferred from homology"/>
<name>A0A1E2UQR5_9GAMM</name>
<evidence type="ECO:0000256" key="5">
    <source>
        <dbReference type="ARBA" id="ARBA00022679"/>
    </source>
</evidence>
<dbReference type="Gene3D" id="2.40.10.240">
    <property type="entry name" value="QueA-like"/>
    <property type="match status" value="1"/>
</dbReference>
<dbReference type="InterPro" id="IPR003699">
    <property type="entry name" value="QueA"/>
</dbReference>
<dbReference type="HAMAP" id="MF_00113">
    <property type="entry name" value="QueA"/>
    <property type="match status" value="1"/>
</dbReference>
<dbReference type="Gene3D" id="3.40.1780.10">
    <property type="entry name" value="QueA-like"/>
    <property type="match status" value="1"/>
</dbReference>
<dbReference type="OrthoDB" id="9805933at2"/>
<dbReference type="PANTHER" id="PTHR30307:SF0">
    <property type="entry name" value="S-ADENOSYLMETHIONINE:TRNA RIBOSYLTRANSFERASE-ISOMERASE"/>
    <property type="match status" value="1"/>
</dbReference>
<dbReference type="NCBIfam" id="NF001140">
    <property type="entry name" value="PRK00147.1"/>
    <property type="match status" value="1"/>
</dbReference>
<sequence length="345" mass="38690">MRLSDFDYFLPDELIAQYPPEERGSSRLLVLPPNQSSPEDRQFSELPGLLSAGDLLIFNDTRVMKARLHGKKETGGRVEVLIERVTEPRRALAQVRASKSPKINSKILLDDDARVEVIGREGEFFQLRALDRDFHALMDQQGHMPLPPYITRQDEGVDESRYQTVYAEKRGAVAAPTAGLHFSNEMLAELAEKGVNQATVTLHVGAGTFQPVRVDDLDQHVMHREYAEVDRAVCDLITKTKQQDGRVIAVGTTSVRSLESAAQTGVLQPFHGDTRLFIRPGFQFNVVDAMITNFHLPQSTLMMLVSAFSGYERLMGAYRHAVEQRYRFFSYGDAMFLTPGESSSA</sequence>
<evidence type="ECO:0000256" key="10">
    <source>
        <dbReference type="ARBA" id="ARBA00066503"/>
    </source>
</evidence>
<evidence type="ECO:0000256" key="3">
    <source>
        <dbReference type="ARBA" id="ARBA00011245"/>
    </source>
</evidence>
<comment type="subunit">
    <text evidence="3 13">Monomer.</text>
</comment>
<dbReference type="PANTHER" id="PTHR30307">
    <property type="entry name" value="S-ADENOSYLMETHIONINE:TRNA RIBOSYLTRANSFERASE-ISOMERASE"/>
    <property type="match status" value="1"/>
</dbReference>
<keyword evidence="14" id="KW-0413">Isomerase</keyword>
<keyword evidence="15" id="KW-1185">Reference proteome</keyword>
<protein>
    <recommendedName>
        <fullName evidence="11 13">S-adenosylmethionine:tRNA ribosyltransferase-isomerase</fullName>
        <ecNumber evidence="10 13">2.4.99.17</ecNumber>
    </recommendedName>
    <alternativeName>
        <fullName evidence="12 13">Queuosine biosynthesis protein QueA</fullName>
    </alternativeName>
</protein>
<dbReference type="Proteomes" id="UP000094849">
    <property type="component" value="Unassembled WGS sequence"/>
</dbReference>
<dbReference type="STRING" id="1818881.A3196_10280"/>
<comment type="pathway">
    <text evidence="2 13">tRNA modification; tRNA-queuosine biosynthesis.</text>
</comment>
<evidence type="ECO:0000256" key="11">
    <source>
        <dbReference type="ARBA" id="ARBA00069325"/>
    </source>
</evidence>
<dbReference type="GO" id="GO:0051075">
    <property type="term" value="F:S-adenosylmethionine:tRNA ribosyltransferase-isomerase activity"/>
    <property type="evidence" value="ECO:0007669"/>
    <property type="project" value="UniProtKB-EC"/>
</dbReference>
<comment type="function">
    <text evidence="13">Transfers and isomerizes the ribose moiety from AdoMet to the 7-aminomethyl group of 7-deazaguanine (preQ1-tRNA) to give epoxyqueuosine (oQ-tRNA).</text>
</comment>
<keyword evidence="4 13" id="KW-0963">Cytoplasm</keyword>
<keyword evidence="7 13" id="KW-0671">Queuosine biosynthesis</keyword>
<dbReference type="GO" id="GO:0005737">
    <property type="term" value="C:cytoplasm"/>
    <property type="evidence" value="ECO:0007669"/>
    <property type="project" value="UniProtKB-SubCell"/>
</dbReference>
<dbReference type="UniPathway" id="UPA00392"/>
<gene>
    <name evidence="13" type="primary">queA</name>
    <name evidence="14" type="ORF">A3196_10280</name>
</gene>
<evidence type="ECO:0000256" key="12">
    <source>
        <dbReference type="ARBA" id="ARBA00076160"/>
    </source>
</evidence>
<dbReference type="EC" id="2.4.99.17" evidence="10 13"/>
<comment type="subcellular location">
    <subcellularLocation>
        <location evidence="1 13">Cytoplasm</location>
    </subcellularLocation>
</comment>